<gene>
    <name evidence="1" type="ORF">GCM10023153_01040</name>
</gene>
<proteinExistence type="predicted"/>
<protein>
    <submittedName>
        <fullName evidence="1">Flavodoxin family protein</fullName>
    </submittedName>
</protein>
<accession>A0ABP8J8U4</accession>
<evidence type="ECO:0000313" key="2">
    <source>
        <dbReference type="Proteomes" id="UP001500390"/>
    </source>
</evidence>
<organism evidence="1 2">
    <name type="scientific">Ornithinibacter aureus</name>
    <dbReference type="NCBI Taxonomy" id="622664"/>
    <lineage>
        <taxon>Bacteria</taxon>
        <taxon>Bacillati</taxon>
        <taxon>Actinomycetota</taxon>
        <taxon>Actinomycetes</taxon>
        <taxon>Micrococcales</taxon>
        <taxon>Intrasporangiaceae</taxon>
        <taxon>Ornithinibacter</taxon>
    </lineage>
</organism>
<reference evidence="2" key="1">
    <citation type="journal article" date="2019" name="Int. J. Syst. Evol. Microbiol.">
        <title>The Global Catalogue of Microorganisms (GCM) 10K type strain sequencing project: providing services to taxonomists for standard genome sequencing and annotation.</title>
        <authorList>
            <consortium name="The Broad Institute Genomics Platform"/>
            <consortium name="The Broad Institute Genome Sequencing Center for Infectious Disease"/>
            <person name="Wu L."/>
            <person name="Ma J."/>
        </authorList>
    </citation>
    <scope>NUCLEOTIDE SEQUENCE [LARGE SCALE GENOMIC DNA]</scope>
    <source>
        <strain evidence="2">JCM 17738</strain>
    </source>
</reference>
<dbReference type="Proteomes" id="UP001500390">
    <property type="component" value="Unassembled WGS sequence"/>
</dbReference>
<sequence length="170" mass="17888">MARALVVYESMFGNSGKVARAVADGVAEVMSVNLVEVTAAPVDLQGVDLVIAGGPTHAFSMSREATRRDARVQGASQGSVATGLREWLASLPDEHGRWFAAFDTRVTRVRRLPGSAAHSAARAGRRHGFSQAIAPQSFYVLDVQGPLADGELEHARVWGAAVAASVPTPV</sequence>
<name>A0ABP8J8U4_9MICO</name>
<dbReference type="InterPro" id="IPR029039">
    <property type="entry name" value="Flavoprotein-like_sf"/>
</dbReference>
<comment type="caution">
    <text evidence="1">The sequence shown here is derived from an EMBL/GenBank/DDBJ whole genome shotgun (WGS) entry which is preliminary data.</text>
</comment>
<dbReference type="Gene3D" id="3.40.50.360">
    <property type="match status" value="1"/>
</dbReference>
<dbReference type="SUPFAM" id="SSF52218">
    <property type="entry name" value="Flavoproteins"/>
    <property type="match status" value="1"/>
</dbReference>
<keyword evidence="2" id="KW-1185">Reference proteome</keyword>
<dbReference type="RefSeq" id="WP_159899485.1">
    <property type="nucleotide sequence ID" value="NZ_BAABFX010000005.1"/>
</dbReference>
<dbReference type="EMBL" id="BAABFX010000005">
    <property type="protein sequence ID" value="GAA4386976.1"/>
    <property type="molecule type" value="Genomic_DNA"/>
</dbReference>
<evidence type="ECO:0000313" key="1">
    <source>
        <dbReference type="EMBL" id="GAA4386976.1"/>
    </source>
</evidence>